<dbReference type="EMBL" id="AZHX01001233">
    <property type="protein sequence ID" value="ETX04396.1"/>
    <property type="molecule type" value="Genomic_DNA"/>
</dbReference>
<dbReference type="Gene3D" id="3.40.50.1980">
    <property type="entry name" value="Nitrogenase molybdenum iron protein domain"/>
    <property type="match status" value="2"/>
</dbReference>
<organism evidence="2 3">
    <name type="scientific">Candidatus Entotheonella gemina</name>
    <dbReference type="NCBI Taxonomy" id="1429439"/>
    <lineage>
        <taxon>Bacteria</taxon>
        <taxon>Pseudomonadati</taxon>
        <taxon>Nitrospinota/Tectimicrobiota group</taxon>
        <taxon>Candidatus Tectimicrobiota</taxon>
        <taxon>Candidatus Entotheonellia</taxon>
        <taxon>Candidatus Entotheonellales</taxon>
        <taxon>Candidatus Entotheonellaceae</taxon>
        <taxon>Candidatus Entotheonella</taxon>
    </lineage>
</organism>
<dbReference type="HOGENOM" id="CLU_038034_9_1_7"/>
<dbReference type="PANTHER" id="PTHR42860">
    <property type="entry name" value="VITAMIN B12-BINDING PROTEIN"/>
    <property type="match status" value="1"/>
</dbReference>
<evidence type="ECO:0000313" key="3">
    <source>
        <dbReference type="Proteomes" id="UP000019140"/>
    </source>
</evidence>
<sequence length="309" mass="33834">MVTPRIVSLLPSSTEIICALGLEEHLVGISHECDYPESIADRPRLTAPKIDLRGGSAAIDREVRTLAREGLSVYRIDTDQLQVLAPDVIVTQDPCEVCAVSFTEVTQAVQTHCGAHVEVVSLSPNLLQDIWADIRSVGRATGRLQEADALLATSFERINEIIAETIMIPEPPRVAAIEWIEPLMLAGNWMPELIQLAGGRDGLCKPGAPASTADWDAIRTYDPEVLAIMPCGYPLESTLAEVSALMRLPGWETLTAVREGRVYAVDGHAYFNRPGPRIVDSLELLTGLIHPDMFGEFPEACDWAYRRLG</sequence>
<dbReference type="InterPro" id="IPR002491">
    <property type="entry name" value="ABC_transptr_periplasmic_BD"/>
</dbReference>
<dbReference type="PANTHER" id="PTHR42860:SF1">
    <property type="entry name" value="VITAMIN B12-BINDING PROTEIN"/>
    <property type="match status" value="1"/>
</dbReference>
<evidence type="ECO:0000313" key="2">
    <source>
        <dbReference type="EMBL" id="ETX04396.1"/>
    </source>
</evidence>
<comment type="caution">
    <text evidence="2">The sequence shown here is derived from an EMBL/GenBank/DDBJ whole genome shotgun (WGS) entry which is preliminary data.</text>
</comment>
<gene>
    <name evidence="2" type="ORF">ETSY2_29025</name>
</gene>
<feature type="domain" description="Fe/B12 periplasmic-binding" evidence="1">
    <location>
        <begin position="5"/>
        <end position="293"/>
    </location>
</feature>
<dbReference type="Pfam" id="PF01497">
    <property type="entry name" value="Peripla_BP_2"/>
    <property type="match status" value="1"/>
</dbReference>
<evidence type="ECO:0000259" key="1">
    <source>
        <dbReference type="PROSITE" id="PS50983"/>
    </source>
</evidence>
<keyword evidence="3" id="KW-1185">Reference proteome</keyword>
<dbReference type="AlphaFoldDB" id="W4M375"/>
<reference evidence="2 3" key="1">
    <citation type="journal article" date="2014" name="Nature">
        <title>An environmental bacterial taxon with a large and distinct metabolic repertoire.</title>
        <authorList>
            <person name="Wilson M.C."/>
            <person name="Mori T."/>
            <person name="Ruckert C."/>
            <person name="Uria A.R."/>
            <person name="Helf M.J."/>
            <person name="Takada K."/>
            <person name="Gernert C."/>
            <person name="Steffens U.A."/>
            <person name="Heycke N."/>
            <person name="Schmitt S."/>
            <person name="Rinke C."/>
            <person name="Helfrich E.J."/>
            <person name="Brachmann A.O."/>
            <person name="Gurgui C."/>
            <person name="Wakimoto T."/>
            <person name="Kracht M."/>
            <person name="Crusemann M."/>
            <person name="Hentschel U."/>
            <person name="Abe I."/>
            <person name="Matsunaga S."/>
            <person name="Kalinowski J."/>
            <person name="Takeyama H."/>
            <person name="Piel J."/>
        </authorList>
    </citation>
    <scope>NUCLEOTIDE SEQUENCE [LARGE SCALE GENOMIC DNA]</scope>
    <source>
        <strain evidence="3">TSY2</strain>
    </source>
</reference>
<protein>
    <recommendedName>
        <fullName evidence="1">Fe/B12 periplasmic-binding domain-containing protein</fullName>
    </recommendedName>
</protein>
<accession>W4M375</accession>
<dbReference type="InterPro" id="IPR051030">
    <property type="entry name" value="Vitamin_B12-ABC_binding"/>
</dbReference>
<name>W4M375_9BACT</name>
<dbReference type="Proteomes" id="UP000019140">
    <property type="component" value="Unassembled WGS sequence"/>
</dbReference>
<dbReference type="SUPFAM" id="SSF53807">
    <property type="entry name" value="Helical backbone' metal receptor"/>
    <property type="match status" value="1"/>
</dbReference>
<proteinExistence type="predicted"/>
<dbReference type="PROSITE" id="PS50983">
    <property type="entry name" value="FE_B12_PBP"/>
    <property type="match status" value="1"/>
</dbReference>
<dbReference type="CDD" id="cd01144">
    <property type="entry name" value="BtuF"/>
    <property type="match status" value="1"/>
</dbReference>